<accession>A0A8X6NSI9</accession>
<keyword evidence="2" id="KW-1185">Reference proteome</keyword>
<sequence length="100" mass="11600">MDKVPEAYRDIYKNIRALKIKIKYRDIIKPIAKPLPIEIKNIYTHTNIFTFSDRRKNNLFAVAEAAAPAVLIQKNKLQRPVSLKEPKIPDMEKESLIPLT</sequence>
<dbReference type="AlphaFoldDB" id="A0A8X6NSI9"/>
<comment type="caution">
    <text evidence="1">The sequence shown here is derived from an EMBL/GenBank/DDBJ whole genome shotgun (WGS) entry which is preliminary data.</text>
</comment>
<dbReference type="EMBL" id="BMAW01107270">
    <property type="protein sequence ID" value="GFT28525.1"/>
    <property type="molecule type" value="Genomic_DNA"/>
</dbReference>
<evidence type="ECO:0000313" key="1">
    <source>
        <dbReference type="EMBL" id="GFT28525.1"/>
    </source>
</evidence>
<protein>
    <submittedName>
        <fullName evidence="1">Uncharacterized protein</fullName>
    </submittedName>
</protein>
<organism evidence="1 2">
    <name type="scientific">Nephila pilipes</name>
    <name type="common">Giant wood spider</name>
    <name type="synonym">Nephila maculata</name>
    <dbReference type="NCBI Taxonomy" id="299642"/>
    <lineage>
        <taxon>Eukaryota</taxon>
        <taxon>Metazoa</taxon>
        <taxon>Ecdysozoa</taxon>
        <taxon>Arthropoda</taxon>
        <taxon>Chelicerata</taxon>
        <taxon>Arachnida</taxon>
        <taxon>Araneae</taxon>
        <taxon>Araneomorphae</taxon>
        <taxon>Entelegynae</taxon>
        <taxon>Araneoidea</taxon>
        <taxon>Nephilidae</taxon>
        <taxon>Nephila</taxon>
    </lineage>
</organism>
<name>A0A8X6NSI9_NEPPI</name>
<proteinExistence type="predicted"/>
<evidence type="ECO:0000313" key="2">
    <source>
        <dbReference type="Proteomes" id="UP000887013"/>
    </source>
</evidence>
<dbReference type="Proteomes" id="UP000887013">
    <property type="component" value="Unassembled WGS sequence"/>
</dbReference>
<gene>
    <name evidence="1" type="ORF">NPIL_131881</name>
</gene>
<reference evidence="1" key="1">
    <citation type="submission" date="2020-08" db="EMBL/GenBank/DDBJ databases">
        <title>Multicomponent nature underlies the extraordinary mechanical properties of spider dragline silk.</title>
        <authorList>
            <person name="Kono N."/>
            <person name="Nakamura H."/>
            <person name="Mori M."/>
            <person name="Yoshida Y."/>
            <person name="Ohtoshi R."/>
            <person name="Malay A.D."/>
            <person name="Moran D.A.P."/>
            <person name="Tomita M."/>
            <person name="Numata K."/>
            <person name="Arakawa K."/>
        </authorList>
    </citation>
    <scope>NUCLEOTIDE SEQUENCE</scope>
</reference>